<dbReference type="AlphaFoldDB" id="A0A0E9QMU3"/>
<reference evidence="2" key="2">
    <citation type="journal article" date="2015" name="Fish Shellfish Immunol.">
        <title>Early steps in the European eel (Anguilla anguilla)-Vibrio vulnificus interaction in the gills: Role of the RtxA13 toxin.</title>
        <authorList>
            <person name="Callol A."/>
            <person name="Pajuelo D."/>
            <person name="Ebbesson L."/>
            <person name="Teles M."/>
            <person name="MacKenzie S."/>
            <person name="Amaro C."/>
        </authorList>
    </citation>
    <scope>NUCLEOTIDE SEQUENCE</scope>
</reference>
<evidence type="ECO:0000256" key="1">
    <source>
        <dbReference type="SAM" id="MobiDB-lite"/>
    </source>
</evidence>
<accession>A0A0E9QMU3</accession>
<name>A0A0E9QMU3_ANGAN</name>
<reference evidence="2" key="1">
    <citation type="submission" date="2014-11" db="EMBL/GenBank/DDBJ databases">
        <authorList>
            <person name="Amaro Gonzalez C."/>
        </authorList>
    </citation>
    <scope>NUCLEOTIDE SEQUENCE</scope>
</reference>
<evidence type="ECO:0000313" key="2">
    <source>
        <dbReference type="EMBL" id="JAH18144.1"/>
    </source>
</evidence>
<protein>
    <submittedName>
        <fullName evidence="2">Uncharacterized protein</fullName>
    </submittedName>
</protein>
<organism evidence="2">
    <name type="scientific">Anguilla anguilla</name>
    <name type="common">European freshwater eel</name>
    <name type="synonym">Muraena anguilla</name>
    <dbReference type="NCBI Taxonomy" id="7936"/>
    <lineage>
        <taxon>Eukaryota</taxon>
        <taxon>Metazoa</taxon>
        <taxon>Chordata</taxon>
        <taxon>Craniata</taxon>
        <taxon>Vertebrata</taxon>
        <taxon>Euteleostomi</taxon>
        <taxon>Actinopterygii</taxon>
        <taxon>Neopterygii</taxon>
        <taxon>Teleostei</taxon>
        <taxon>Anguilliformes</taxon>
        <taxon>Anguillidae</taxon>
        <taxon>Anguilla</taxon>
    </lineage>
</organism>
<sequence>MHVSIQPHDHPHLHHHHPLFSVSQGDHGSPFQTKSPRPRPAPFNCSLNWRRGQC</sequence>
<dbReference type="EMBL" id="GBXM01090433">
    <property type="protein sequence ID" value="JAH18144.1"/>
    <property type="molecule type" value="Transcribed_RNA"/>
</dbReference>
<proteinExistence type="predicted"/>
<feature type="region of interest" description="Disordered" evidence="1">
    <location>
        <begin position="1"/>
        <end position="54"/>
    </location>
</feature>
<feature type="compositionally biased region" description="Polar residues" evidence="1">
    <location>
        <begin position="21"/>
        <end position="35"/>
    </location>
</feature>